<dbReference type="InterPro" id="IPR014721">
    <property type="entry name" value="Ribsml_uS5_D2-typ_fold_subgr"/>
</dbReference>
<dbReference type="PIRSF" id="PIRSF010376">
    <property type="entry name" value="IspE"/>
    <property type="match status" value="1"/>
</dbReference>
<dbReference type="Pfam" id="PF00288">
    <property type="entry name" value="GHMP_kinases_N"/>
    <property type="match status" value="1"/>
</dbReference>
<evidence type="ECO:0000256" key="5">
    <source>
        <dbReference type="ARBA" id="ARBA00022777"/>
    </source>
</evidence>
<dbReference type="SUPFAM" id="SSF54211">
    <property type="entry name" value="Ribosomal protein S5 domain 2-like"/>
    <property type="match status" value="1"/>
</dbReference>
<dbReference type="HAMAP" id="MF_00061">
    <property type="entry name" value="IspE"/>
    <property type="match status" value="1"/>
</dbReference>
<evidence type="ECO:0000256" key="7">
    <source>
        <dbReference type="ARBA" id="ARBA00032554"/>
    </source>
</evidence>
<dbReference type="GO" id="GO:0016114">
    <property type="term" value="P:terpenoid biosynthetic process"/>
    <property type="evidence" value="ECO:0007669"/>
    <property type="project" value="InterPro"/>
</dbReference>
<feature type="domain" description="GHMP kinase N-terminal" evidence="8">
    <location>
        <begin position="76"/>
        <end position="154"/>
    </location>
</feature>
<dbReference type="InterPro" id="IPR006204">
    <property type="entry name" value="GHMP_kinase_N_dom"/>
</dbReference>
<evidence type="ECO:0000313" key="10">
    <source>
        <dbReference type="EMBL" id="CAB4580391.1"/>
    </source>
</evidence>
<sequence>MSSFAPTTVVVRVPGKVNLQLSVGPKEEDGFHNIVTVFQAISLFDEITISQGPQGSGITISITGDHTHGVPVDATNLSARAAQIMVKRYDLPEDLNIEIKKSIPVAGGLAGGSADAAGTILALDALYCLGLSREDMHAIAKQLGSDVPFMLSGGTAVGRGRGDDVTSALSRGTYYWVLALSTSGLSTPAVYAECDRLRAELEIATPQANDQLLQALLGADSVQVGKNLVNDLGSAAISLRPALRLILDVGTEYGALGAVVSGSGPTVAFLVGDEEHALDLTVALTSSGVVGSVTRATGPVPGAKVIEVR</sequence>
<name>A0A6J6EV61_9ZZZZ</name>
<keyword evidence="4" id="KW-0547">Nucleotide-binding</keyword>
<dbReference type="EC" id="2.7.1.148" evidence="2"/>
<dbReference type="InterPro" id="IPR013750">
    <property type="entry name" value="GHMP_kinase_C_dom"/>
</dbReference>
<dbReference type="GO" id="GO:0005524">
    <property type="term" value="F:ATP binding"/>
    <property type="evidence" value="ECO:0007669"/>
    <property type="project" value="UniProtKB-KW"/>
</dbReference>
<protein>
    <recommendedName>
        <fullName evidence="2">4-(cytidine 5'-diphospho)-2-C-methyl-D-erythritol kinase</fullName>
        <ecNumber evidence="2">2.7.1.148</ecNumber>
    </recommendedName>
    <alternativeName>
        <fullName evidence="7">4-(cytidine-5'-diphospho)-2-C-methyl-D-erythritol kinase</fullName>
    </alternativeName>
</protein>
<evidence type="ECO:0000256" key="4">
    <source>
        <dbReference type="ARBA" id="ARBA00022741"/>
    </source>
</evidence>
<dbReference type="Gene3D" id="3.30.230.10">
    <property type="match status" value="1"/>
</dbReference>
<accession>A0A6J6EV61</accession>
<evidence type="ECO:0000259" key="9">
    <source>
        <dbReference type="Pfam" id="PF08544"/>
    </source>
</evidence>
<dbReference type="NCBIfam" id="TIGR00154">
    <property type="entry name" value="ispE"/>
    <property type="match status" value="1"/>
</dbReference>
<reference evidence="10" key="1">
    <citation type="submission" date="2020-05" db="EMBL/GenBank/DDBJ databases">
        <authorList>
            <person name="Chiriac C."/>
            <person name="Salcher M."/>
            <person name="Ghai R."/>
            <person name="Kavagutti S V."/>
        </authorList>
    </citation>
    <scope>NUCLEOTIDE SEQUENCE</scope>
</reference>
<dbReference type="InterPro" id="IPR004424">
    <property type="entry name" value="IspE"/>
</dbReference>
<organism evidence="10">
    <name type="scientific">freshwater metagenome</name>
    <dbReference type="NCBI Taxonomy" id="449393"/>
    <lineage>
        <taxon>unclassified sequences</taxon>
        <taxon>metagenomes</taxon>
        <taxon>ecological metagenomes</taxon>
    </lineage>
</organism>
<keyword evidence="3" id="KW-0808">Transferase</keyword>
<feature type="domain" description="GHMP kinase C-terminal" evidence="9">
    <location>
        <begin position="223"/>
        <end position="285"/>
    </location>
</feature>
<evidence type="ECO:0000256" key="2">
    <source>
        <dbReference type="ARBA" id="ARBA00012052"/>
    </source>
</evidence>
<dbReference type="InterPro" id="IPR036554">
    <property type="entry name" value="GHMP_kinase_C_sf"/>
</dbReference>
<evidence type="ECO:0000313" key="11">
    <source>
        <dbReference type="EMBL" id="CAB4660281.1"/>
    </source>
</evidence>
<dbReference type="EMBL" id="CAEZWS010000013">
    <property type="protein sequence ID" value="CAB4660281.1"/>
    <property type="molecule type" value="Genomic_DNA"/>
</dbReference>
<dbReference type="Gene3D" id="3.30.70.890">
    <property type="entry name" value="GHMP kinase, C-terminal domain"/>
    <property type="match status" value="1"/>
</dbReference>
<evidence type="ECO:0000256" key="1">
    <source>
        <dbReference type="ARBA" id="ARBA00009684"/>
    </source>
</evidence>
<dbReference type="AlphaFoldDB" id="A0A6J6EV61"/>
<dbReference type="GO" id="GO:0050515">
    <property type="term" value="F:4-(cytidine 5'-diphospho)-2-C-methyl-D-erythritol kinase activity"/>
    <property type="evidence" value="ECO:0007669"/>
    <property type="project" value="UniProtKB-EC"/>
</dbReference>
<evidence type="ECO:0000259" key="8">
    <source>
        <dbReference type="Pfam" id="PF00288"/>
    </source>
</evidence>
<gene>
    <name evidence="10" type="ORF">UFOPK1773_00107</name>
    <name evidence="11" type="ORF">UFOPK2288_00399</name>
</gene>
<dbReference type="NCBIfam" id="NF002870">
    <property type="entry name" value="PRK03188.1"/>
    <property type="match status" value="1"/>
</dbReference>
<dbReference type="InterPro" id="IPR020568">
    <property type="entry name" value="Ribosomal_Su5_D2-typ_SF"/>
</dbReference>
<dbReference type="PANTHER" id="PTHR43527">
    <property type="entry name" value="4-DIPHOSPHOCYTIDYL-2-C-METHYL-D-ERYTHRITOL KINASE, CHLOROPLASTIC"/>
    <property type="match status" value="1"/>
</dbReference>
<keyword evidence="5" id="KW-0418">Kinase</keyword>
<comment type="similarity">
    <text evidence="1">Belongs to the GHMP kinase family. IspE subfamily.</text>
</comment>
<keyword evidence="6" id="KW-0067">ATP-binding</keyword>
<dbReference type="PANTHER" id="PTHR43527:SF2">
    <property type="entry name" value="4-DIPHOSPHOCYTIDYL-2-C-METHYL-D-ERYTHRITOL KINASE, CHLOROPLASTIC"/>
    <property type="match status" value="1"/>
</dbReference>
<evidence type="ECO:0000256" key="6">
    <source>
        <dbReference type="ARBA" id="ARBA00022840"/>
    </source>
</evidence>
<evidence type="ECO:0000256" key="3">
    <source>
        <dbReference type="ARBA" id="ARBA00022679"/>
    </source>
</evidence>
<dbReference type="SUPFAM" id="SSF55060">
    <property type="entry name" value="GHMP Kinase, C-terminal domain"/>
    <property type="match status" value="1"/>
</dbReference>
<proteinExistence type="inferred from homology"/>
<dbReference type="Pfam" id="PF08544">
    <property type="entry name" value="GHMP_kinases_C"/>
    <property type="match status" value="1"/>
</dbReference>
<dbReference type="EMBL" id="CAEZUA010000003">
    <property type="protein sequence ID" value="CAB4580391.1"/>
    <property type="molecule type" value="Genomic_DNA"/>
</dbReference>